<dbReference type="CDD" id="cd06261">
    <property type="entry name" value="TM_PBP2"/>
    <property type="match status" value="1"/>
</dbReference>
<comment type="similarity">
    <text evidence="3 10">Belongs to the binding-protein-dependent transport system permease family. CysTW subfamily.</text>
</comment>
<evidence type="ECO:0000259" key="11">
    <source>
        <dbReference type="PROSITE" id="PS50928"/>
    </source>
</evidence>
<sequence>MKKTLSAAEAADLESALPAQKKPPFAPEDPAFESRRVWKNRVAYTLVTVAFLLAMLPLISMLLSAIIRGSKILSLDFFSYSMNGVFGQSTLGGAYHAILGTLLVTLGATVISVPIGLATAVYLTEYADENGRLATITRALVDVMTGIPSIVAGLFALAFFTLVMGPAYISGFRGSVALSILMIPTVVRSCEEMLRLVPHELREASYSLGVPKWLTIVKVVLRTAAAGITTSVMLAIARVIGETAPLLVTVGATDRINGNLFDGRMSTLPVYIYNSYTAVDMPCAEGALNCSPTIHADRAWAAALTLIAIVMILNLVARWIAVKLAPKGQN</sequence>
<dbReference type="EMBL" id="MPDM01000005">
    <property type="protein sequence ID" value="OKL48629.1"/>
    <property type="molecule type" value="Genomic_DNA"/>
</dbReference>
<feature type="transmembrane region" description="Helical" evidence="10">
    <location>
        <begin position="94"/>
        <end position="123"/>
    </location>
</feature>
<gene>
    <name evidence="12" type="ORF">BM477_05335</name>
</gene>
<protein>
    <recommendedName>
        <fullName evidence="10">Phosphate transport system permease protein PstA</fullName>
    </recommendedName>
</protein>
<dbReference type="GO" id="GO:0035435">
    <property type="term" value="P:phosphate ion transmembrane transport"/>
    <property type="evidence" value="ECO:0007669"/>
    <property type="project" value="InterPro"/>
</dbReference>
<evidence type="ECO:0000256" key="5">
    <source>
        <dbReference type="ARBA" id="ARBA00022475"/>
    </source>
</evidence>
<dbReference type="SUPFAM" id="SSF161098">
    <property type="entry name" value="MetI-like"/>
    <property type="match status" value="1"/>
</dbReference>
<evidence type="ECO:0000256" key="3">
    <source>
        <dbReference type="ARBA" id="ARBA00007069"/>
    </source>
</evidence>
<evidence type="ECO:0000256" key="2">
    <source>
        <dbReference type="ARBA" id="ARBA00004651"/>
    </source>
</evidence>
<keyword evidence="5 10" id="KW-1003">Cell membrane</keyword>
<evidence type="ECO:0000256" key="9">
    <source>
        <dbReference type="ARBA" id="ARBA00023136"/>
    </source>
</evidence>
<dbReference type="AlphaFoldDB" id="A0A1Q5PM79"/>
<comment type="subcellular location">
    <subcellularLocation>
        <location evidence="2 10">Cell membrane</location>
        <topology evidence="2 10">Multi-pass membrane protein</topology>
    </subcellularLocation>
</comment>
<keyword evidence="6" id="KW-0592">Phosphate transport</keyword>
<dbReference type="Gene3D" id="1.10.3720.10">
    <property type="entry name" value="MetI-like"/>
    <property type="match status" value="1"/>
</dbReference>
<feature type="transmembrane region" description="Helical" evidence="10">
    <location>
        <begin position="219"/>
        <end position="240"/>
    </location>
</feature>
<evidence type="ECO:0000256" key="1">
    <source>
        <dbReference type="ARBA" id="ARBA00003510"/>
    </source>
</evidence>
<accession>A0A1Q5PM79</accession>
<feature type="transmembrane region" description="Helical" evidence="10">
    <location>
        <begin position="299"/>
        <end position="321"/>
    </location>
</feature>
<dbReference type="Pfam" id="PF00528">
    <property type="entry name" value="BPD_transp_1"/>
    <property type="match status" value="1"/>
</dbReference>
<feature type="transmembrane region" description="Helical" evidence="10">
    <location>
        <begin position="143"/>
        <end position="162"/>
    </location>
</feature>
<evidence type="ECO:0000256" key="6">
    <source>
        <dbReference type="ARBA" id="ARBA00022592"/>
    </source>
</evidence>
<dbReference type="Proteomes" id="UP000186465">
    <property type="component" value="Unassembled WGS sequence"/>
</dbReference>
<dbReference type="OrthoDB" id="9775069at2"/>
<dbReference type="PANTHER" id="PTHR42922:SF1">
    <property type="entry name" value="PHOSPHATE TRANSPORT SYSTEM PERMEASE PROTEIN PSTA"/>
    <property type="match status" value="1"/>
</dbReference>
<dbReference type="PANTHER" id="PTHR42922">
    <property type="entry name" value="PHOSPHATE TRANSPORT SYSTEM PERMEASE PROTEIN PSTA"/>
    <property type="match status" value="1"/>
</dbReference>
<keyword evidence="13" id="KW-1185">Reference proteome</keyword>
<comment type="function">
    <text evidence="1">Part of the binding-protein-dependent transport system for phosphate; probably responsible for the translocation of the substrate across the membrane.</text>
</comment>
<dbReference type="InterPro" id="IPR005672">
    <property type="entry name" value="Phosphate_PstA"/>
</dbReference>
<dbReference type="RefSeq" id="WP_075361659.1">
    <property type="nucleotide sequence ID" value="NZ_MPDM01000005.1"/>
</dbReference>
<dbReference type="InterPro" id="IPR000515">
    <property type="entry name" value="MetI-like"/>
</dbReference>
<keyword evidence="8 10" id="KW-1133">Transmembrane helix</keyword>
<evidence type="ECO:0000313" key="13">
    <source>
        <dbReference type="Proteomes" id="UP000186465"/>
    </source>
</evidence>
<dbReference type="STRING" id="156892.BM477_05335"/>
<organism evidence="12 13">
    <name type="scientific">Boudabousia marimammalium</name>
    <dbReference type="NCBI Taxonomy" id="156892"/>
    <lineage>
        <taxon>Bacteria</taxon>
        <taxon>Bacillati</taxon>
        <taxon>Actinomycetota</taxon>
        <taxon>Actinomycetes</taxon>
        <taxon>Actinomycetales</taxon>
        <taxon>Actinomycetaceae</taxon>
        <taxon>Boudabousia</taxon>
    </lineage>
</organism>
<evidence type="ECO:0000256" key="7">
    <source>
        <dbReference type="ARBA" id="ARBA00022692"/>
    </source>
</evidence>
<evidence type="ECO:0000256" key="8">
    <source>
        <dbReference type="ARBA" id="ARBA00022989"/>
    </source>
</evidence>
<keyword evidence="9 10" id="KW-0472">Membrane</keyword>
<comment type="caution">
    <text evidence="12">The sequence shown here is derived from an EMBL/GenBank/DDBJ whole genome shotgun (WGS) entry which is preliminary data.</text>
</comment>
<proteinExistence type="inferred from homology"/>
<evidence type="ECO:0000313" key="12">
    <source>
        <dbReference type="EMBL" id="OKL48629.1"/>
    </source>
</evidence>
<dbReference type="PROSITE" id="PS50928">
    <property type="entry name" value="ABC_TM1"/>
    <property type="match status" value="1"/>
</dbReference>
<dbReference type="InterPro" id="IPR035906">
    <property type="entry name" value="MetI-like_sf"/>
</dbReference>
<keyword evidence="4" id="KW-0813">Transport</keyword>
<dbReference type="InterPro" id="IPR051408">
    <property type="entry name" value="Phosphate_transprt_permease"/>
</dbReference>
<reference evidence="13" key="1">
    <citation type="submission" date="2016-11" db="EMBL/GenBank/DDBJ databases">
        <title>Actinomyces gypaetusis sp. nov. isolated from Gypaetus barbatus in Qinghai Tibet Plateau China.</title>
        <authorList>
            <person name="Meng X."/>
        </authorList>
    </citation>
    <scope>NUCLEOTIDE SEQUENCE [LARGE SCALE GENOMIC DNA]</scope>
    <source>
        <strain evidence="13">DSM 15383</strain>
    </source>
</reference>
<feature type="transmembrane region" description="Helical" evidence="10">
    <location>
        <begin position="42"/>
        <end position="67"/>
    </location>
</feature>
<dbReference type="NCBIfam" id="TIGR00974">
    <property type="entry name" value="3a0107s02c"/>
    <property type="match status" value="1"/>
</dbReference>
<feature type="domain" description="ABC transmembrane type-1" evidence="11">
    <location>
        <begin position="98"/>
        <end position="317"/>
    </location>
</feature>
<name>A0A1Q5PM79_9ACTO</name>
<evidence type="ECO:0000256" key="4">
    <source>
        <dbReference type="ARBA" id="ARBA00022448"/>
    </source>
</evidence>
<comment type="caution">
    <text evidence="10">Lacks conserved residue(s) required for the propagation of feature annotation.</text>
</comment>
<keyword evidence="7 10" id="KW-0812">Transmembrane</keyword>
<dbReference type="GO" id="GO:0005886">
    <property type="term" value="C:plasma membrane"/>
    <property type="evidence" value="ECO:0007669"/>
    <property type="project" value="UniProtKB-SubCell"/>
</dbReference>
<evidence type="ECO:0000256" key="10">
    <source>
        <dbReference type="RuleBase" id="RU363043"/>
    </source>
</evidence>
<dbReference type="GO" id="GO:0005315">
    <property type="term" value="F:phosphate transmembrane transporter activity"/>
    <property type="evidence" value="ECO:0007669"/>
    <property type="project" value="InterPro"/>
</dbReference>